<feature type="region of interest" description="Disordered" evidence="1">
    <location>
        <begin position="82"/>
        <end position="123"/>
    </location>
</feature>
<dbReference type="AlphaFoldDB" id="A0A4Y9ZEK9"/>
<keyword evidence="3" id="KW-1185">Reference proteome</keyword>
<organism evidence="2 3">
    <name type="scientific">Dentipellis fragilis</name>
    <dbReference type="NCBI Taxonomy" id="205917"/>
    <lineage>
        <taxon>Eukaryota</taxon>
        <taxon>Fungi</taxon>
        <taxon>Dikarya</taxon>
        <taxon>Basidiomycota</taxon>
        <taxon>Agaricomycotina</taxon>
        <taxon>Agaricomycetes</taxon>
        <taxon>Russulales</taxon>
        <taxon>Hericiaceae</taxon>
        <taxon>Dentipellis</taxon>
    </lineage>
</organism>
<dbReference type="EMBL" id="SEOQ01000022">
    <property type="protein sequence ID" value="TFY72198.1"/>
    <property type="molecule type" value="Genomic_DNA"/>
</dbReference>
<feature type="region of interest" description="Disordered" evidence="1">
    <location>
        <begin position="255"/>
        <end position="289"/>
    </location>
</feature>
<dbReference type="Proteomes" id="UP000298327">
    <property type="component" value="Unassembled WGS sequence"/>
</dbReference>
<feature type="compositionally biased region" description="Polar residues" evidence="1">
    <location>
        <begin position="255"/>
        <end position="268"/>
    </location>
</feature>
<feature type="region of interest" description="Disordered" evidence="1">
    <location>
        <begin position="42"/>
        <end position="67"/>
    </location>
</feature>
<feature type="compositionally biased region" description="Polar residues" evidence="1">
    <location>
        <begin position="139"/>
        <end position="148"/>
    </location>
</feature>
<feature type="compositionally biased region" description="Low complexity" evidence="1">
    <location>
        <begin position="274"/>
        <end position="287"/>
    </location>
</feature>
<evidence type="ECO:0000313" key="2">
    <source>
        <dbReference type="EMBL" id="TFY72198.1"/>
    </source>
</evidence>
<evidence type="ECO:0000313" key="3">
    <source>
        <dbReference type="Proteomes" id="UP000298327"/>
    </source>
</evidence>
<proteinExistence type="predicted"/>
<feature type="compositionally biased region" description="Low complexity" evidence="1">
    <location>
        <begin position="99"/>
        <end position="123"/>
    </location>
</feature>
<accession>A0A4Y9ZEK9</accession>
<reference evidence="2 3" key="1">
    <citation type="submission" date="2019-02" db="EMBL/GenBank/DDBJ databases">
        <title>Genome sequencing of the rare red list fungi Dentipellis fragilis.</title>
        <authorList>
            <person name="Buettner E."/>
            <person name="Kellner H."/>
        </authorList>
    </citation>
    <scope>NUCLEOTIDE SEQUENCE [LARGE SCALE GENOMIC DNA]</scope>
    <source>
        <strain evidence="2 3">DSM 105465</strain>
    </source>
</reference>
<feature type="region of interest" description="Disordered" evidence="1">
    <location>
        <begin position="138"/>
        <end position="193"/>
    </location>
</feature>
<comment type="caution">
    <text evidence="2">The sequence shown here is derived from an EMBL/GenBank/DDBJ whole genome shotgun (WGS) entry which is preliminary data.</text>
</comment>
<feature type="compositionally biased region" description="Pro residues" evidence="1">
    <location>
        <begin position="88"/>
        <end position="98"/>
    </location>
</feature>
<gene>
    <name evidence="2" type="ORF">EVG20_g812</name>
</gene>
<evidence type="ECO:0000256" key="1">
    <source>
        <dbReference type="SAM" id="MobiDB-lite"/>
    </source>
</evidence>
<protein>
    <submittedName>
        <fullName evidence="2">Uncharacterized protein</fullName>
    </submittedName>
</protein>
<sequence length="373" mass="40413">MFSVLNIRTLQNSQYATRTRGAEAYPFERYHKQSSLVLSKASSGAMRQKSVIGRENSPYRRNSPRRAPLRLFDEGEYAYCAPTTTPISTPPSSPPPLFQSPSFSSCSSPASSHSSLPMSSRSPSPALEFYPPPLWRSASPASSCESTPPLSPKSDVHSPLPTYSGKSNSYKDEHMSSPSTWYEHDSDSEGGLRLDIARPAPRLFDGQDLFGRNFGQAHQAMRELQLADTLPSPPICPRAPSLGSRPLPAFLTTTATQAESSPPATSGVQDAHVPAEPSSGSSTPEPTNELAAAGEYRHIIAERDPAALPELADLGFLSNLGSTTLQWFGIEEEGVRYADVPPALFQSPQPAFVDAKGEWTTGLDLELELERGY</sequence>
<feature type="compositionally biased region" description="Basic and acidic residues" evidence="1">
    <location>
        <begin position="182"/>
        <end position="193"/>
    </location>
</feature>
<dbReference type="OrthoDB" id="10377642at2759"/>
<name>A0A4Y9ZEK9_9AGAM</name>